<dbReference type="GO" id="GO:0043565">
    <property type="term" value="F:sequence-specific DNA binding"/>
    <property type="evidence" value="ECO:0007669"/>
    <property type="project" value="InterPro"/>
</dbReference>
<dbReference type="GO" id="GO:0006313">
    <property type="term" value="P:DNA transposition"/>
    <property type="evidence" value="ECO:0007669"/>
    <property type="project" value="InterPro"/>
</dbReference>
<reference evidence="2" key="1">
    <citation type="journal article" date="2020" name="Biotechnol. Biofuels">
        <title>New insights from the biogas microbiome by comprehensive genome-resolved metagenomics of nearly 1600 species originating from multiple anaerobic digesters.</title>
        <authorList>
            <person name="Campanaro S."/>
            <person name="Treu L."/>
            <person name="Rodriguez-R L.M."/>
            <person name="Kovalovszki A."/>
            <person name="Ziels R.M."/>
            <person name="Maus I."/>
            <person name="Zhu X."/>
            <person name="Kougias P.G."/>
            <person name="Basile A."/>
            <person name="Luo G."/>
            <person name="Schluter A."/>
            <person name="Konstantinidis K.T."/>
            <person name="Angelidaki I."/>
        </authorList>
    </citation>
    <scope>NUCLEOTIDE SEQUENCE</scope>
    <source>
        <strain evidence="2">AS06rmzACSIP_7</strain>
    </source>
</reference>
<accession>A0A971RZS9</accession>
<comment type="caution">
    <text evidence="2">The sequence shown here is derived from an EMBL/GenBank/DDBJ whole genome shotgun (WGS) entry which is preliminary data.</text>
</comment>
<proteinExistence type="predicted"/>
<feature type="transmembrane region" description="Helical" evidence="1">
    <location>
        <begin position="123"/>
        <end position="142"/>
    </location>
</feature>
<dbReference type="InterPro" id="IPR010921">
    <property type="entry name" value="Trp_repressor/repl_initiator"/>
</dbReference>
<sequence>MNKRNHYSPEYKAVVVLEILSEACTVNEIAAKHGISPVVITRRKKKFLEKAPEVFKKVTSGTERELEASNQRGGKAELFRLQTPRRLQEEYLAYNTTSISSYSRTLKQVRYGRNKENDYLPQMELALVFGAMIFSNMLTFSIKSLTNSSS</sequence>
<dbReference type="SUPFAM" id="SSF48295">
    <property type="entry name" value="TrpR-like"/>
    <property type="match status" value="1"/>
</dbReference>
<gene>
    <name evidence="2" type="ORF">GXY80_02175</name>
</gene>
<dbReference type="EMBL" id="JAAYEE010000035">
    <property type="protein sequence ID" value="NLW34276.1"/>
    <property type="molecule type" value="Genomic_DNA"/>
</dbReference>
<dbReference type="AlphaFoldDB" id="A0A971RZS9"/>
<dbReference type="InterPro" id="IPR002514">
    <property type="entry name" value="Transposase_8"/>
</dbReference>
<evidence type="ECO:0000313" key="3">
    <source>
        <dbReference type="Proteomes" id="UP000777265"/>
    </source>
</evidence>
<dbReference type="GO" id="GO:0004803">
    <property type="term" value="F:transposase activity"/>
    <property type="evidence" value="ECO:0007669"/>
    <property type="project" value="InterPro"/>
</dbReference>
<keyword evidence="1" id="KW-0812">Transmembrane</keyword>
<keyword evidence="1" id="KW-0472">Membrane</keyword>
<dbReference type="Proteomes" id="UP000777265">
    <property type="component" value="Unassembled WGS sequence"/>
</dbReference>
<protein>
    <submittedName>
        <fullName evidence="2">Transposase</fullName>
    </submittedName>
</protein>
<evidence type="ECO:0000313" key="2">
    <source>
        <dbReference type="EMBL" id="NLW34276.1"/>
    </source>
</evidence>
<reference evidence="2" key="2">
    <citation type="submission" date="2020-01" db="EMBL/GenBank/DDBJ databases">
        <authorList>
            <person name="Campanaro S."/>
        </authorList>
    </citation>
    <scope>NUCLEOTIDE SEQUENCE</scope>
    <source>
        <strain evidence="2">AS06rmzACSIP_7</strain>
    </source>
</reference>
<name>A0A971RZS9_9BACT</name>
<organism evidence="2 3">
    <name type="scientific">Syntrophorhabdus aromaticivorans</name>
    <dbReference type="NCBI Taxonomy" id="328301"/>
    <lineage>
        <taxon>Bacteria</taxon>
        <taxon>Pseudomonadati</taxon>
        <taxon>Thermodesulfobacteriota</taxon>
        <taxon>Syntrophorhabdia</taxon>
        <taxon>Syntrophorhabdales</taxon>
        <taxon>Syntrophorhabdaceae</taxon>
        <taxon>Syntrophorhabdus</taxon>
    </lineage>
</organism>
<keyword evidence="1" id="KW-1133">Transmembrane helix</keyword>
<dbReference type="Pfam" id="PF01527">
    <property type="entry name" value="HTH_Tnp_1"/>
    <property type="match status" value="1"/>
</dbReference>
<evidence type="ECO:0000256" key="1">
    <source>
        <dbReference type="SAM" id="Phobius"/>
    </source>
</evidence>